<comment type="function">
    <text evidence="2 5">PPIases accelerate the folding of proteins. It catalyzes the cis-trans isomerization of proline imidic peptide bonds in oligopeptides.</text>
</comment>
<dbReference type="PROSITE" id="PS50072">
    <property type="entry name" value="CSA_PPIASE_2"/>
    <property type="match status" value="1"/>
</dbReference>
<protein>
    <recommendedName>
        <fullName evidence="5">Peptidyl-prolyl cis-trans isomerase</fullName>
        <shortName evidence="5">PPIase</shortName>
        <ecNumber evidence="5">5.2.1.8</ecNumber>
    </recommendedName>
</protein>
<dbReference type="RefSeq" id="WP_166007852.1">
    <property type="nucleotide sequence ID" value="NZ_CP049886.1"/>
</dbReference>
<keyword evidence="3 5" id="KW-0697">Rotamase</keyword>
<proteinExistence type="inferred from homology"/>
<dbReference type="AlphaFoldDB" id="A0A6G8ANG0"/>
<dbReference type="PANTHER" id="PTHR45625">
    <property type="entry name" value="PEPTIDYL-PROLYL CIS-TRANS ISOMERASE-RELATED"/>
    <property type="match status" value="1"/>
</dbReference>
<dbReference type="PRINTS" id="PR00153">
    <property type="entry name" value="CSAPPISMRASE"/>
</dbReference>
<dbReference type="InterPro" id="IPR002130">
    <property type="entry name" value="Cyclophilin-type_PPIase_dom"/>
</dbReference>
<evidence type="ECO:0000313" key="8">
    <source>
        <dbReference type="Proteomes" id="UP000500890"/>
    </source>
</evidence>
<dbReference type="GO" id="GO:0006457">
    <property type="term" value="P:protein folding"/>
    <property type="evidence" value="ECO:0007669"/>
    <property type="project" value="InterPro"/>
</dbReference>
<dbReference type="Gene3D" id="2.40.100.10">
    <property type="entry name" value="Cyclophilin-like"/>
    <property type="match status" value="1"/>
</dbReference>
<accession>A0A6G8ANG0</accession>
<feature type="signal peptide" evidence="5">
    <location>
        <begin position="1"/>
        <end position="20"/>
    </location>
</feature>
<dbReference type="PROSITE" id="PS51257">
    <property type="entry name" value="PROKAR_LIPOPROTEIN"/>
    <property type="match status" value="1"/>
</dbReference>
<dbReference type="EC" id="5.2.1.8" evidence="5"/>
<evidence type="ECO:0000313" key="7">
    <source>
        <dbReference type="EMBL" id="QIL46463.1"/>
    </source>
</evidence>
<name>A0A6G8ANG0_9ENTE</name>
<keyword evidence="8" id="KW-1185">Reference proteome</keyword>
<evidence type="ECO:0000259" key="6">
    <source>
        <dbReference type="PROSITE" id="PS50072"/>
    </source>
</evidence>
<evidence type="ECO:0000256" key="2">
    <source>
        <dbReference type="ARBA" id="ARBA00002388"/>
    </source>
</evidence>
<gene>
    <name evidence="7" type="ORF">G7081_04955</name>
</gene>
<dbReference type="Pfam" id="PF00160">
    <property type="entry name" value="Pro_isomerase"/>
    <property type="match status" value="1"/>
</dbReference>
<dbReference type="PANTHER" id="PTHR45625:SF4">
    <property type="entry name" value="PEPTIDYLPROLYL ISOMERASE DOMAIN AND WD REPEAT-CONTAINING PROTEIN 1"/>
    <property type="match status" value="1"/>
</dbReference>
<feature type="domain" description="PPIase cyclophilin-type" evidence="6">
    <location>
        <begin position="66"/>
        <end position="241"/>
    </location>
</feature>
<dbReference type="SUPFAM" id="SSF50891">
    <property type="entry name" value="Cyclophilin-like"/>
    <property type="match status" value="1"/>
</dbReference>
<reference evidence="7 8" key="1">
    <citation type="submission" date="2020-03" db="EMBL/GenBank/DDBJ databases">
        <title>Vagococcus sp. nov., isolated from beetles.</title>
        <authorList>
            <person name="Hyun D.-W."/>
            <person name="Bae J.-W."/>
        </authorList>
    </citation>
    <scope>NUCLEOTIDE SEQUENCE [LARGE SCALE GENOMIC DNA]</scope>
    <source>
        <strain evidence="7 8">HDW17A</strain>
    </source>
</reference>
<dbReference type="Proteomes" id="UP000500890">
    <property type="component" value="Chromosome"/>
</dbReference>
<dbReference type="EMBL" id="CP049886">
    <property type="protein sequence ID" value="QIL46463.1"/>
    <property type="molecule type" value="Genomic_DNA"/>
</dbReference>
<comment type="similarity">
    <text evidence="5">Belongs to the cyclophilin-type PPIase family.</text>
</comment>
<dbReference type="InterPro" id="IPR044666">
    <property type="entry name" value="Cyclophilin_A-like"/>
</dbReference>
<dbReference type="InterPro" id="IPR029000">
    <property type="entry name" value="Cyclophilin-like_dom_sf"/>
</dbReference>
<dbReference type="PROSITE" id="PS00170">
    <property type="entry name" value="CSA_PPIASE_1"/>
    <property type="match status" value="1"/>
</dbReference>
<feature type="chain" id="PRO_5039761611" description="Peptidyl-prolyl cis-trans isomerase" evidence="5">
    <location>
        <begin position="21"/>
        <end position="249"/>
    </location>
</feature>
<evidence type="ECO:0000256" key="3">
    <source>
        <dbReference type="ARBA" id="ARBA00023110"/>
    </source>
</evidence>
<sequence>MKRKKILVSLSAIAMTTLIAGCTAGTDSAKSNTTDQTTEKVDVNTLDLPQLSNDIAENEVAADIVTSLGTISVKLFPEQAPKAVENFMTHARDGYYNDVKFHRVIKDFMIQTGDPRGTGMGGESIFGEEFAPEISNQLYHINGALAMARTGGPVTDKTQGSQFYIVQNDQDVSGQLSKGNVNYPDKIKEAYKKGGTPFLDAEYSVFGQVISGLDIVKQIGELETVAQDAPAKDFRIEKINIIKDLPETK</sequence>
<dbReference type="InterPro" id="IPR020892">
    <property type="entry name" value="Cyclophilin-type_PPIase_CS"/>
</dbReference>
<evidence type="ECO:0000256" key="5">
    <source>
        <dbReference type="RuleBase" id="RU363019"/>
    </source>
</evidence>
<keyword evidence="4 5" id="KW-0413">Isomerase</keyword>
<organism evidence="7 8">
    <name type="scientific">Vagococcus coleopterorum</name>
    <dbReference type="NCBI Taxonomy" id="2714946"/>
    <lineage>
        <taxon>Bacteria</taxon>
        <taxon>Bacillati</taxon>
        <taxon>Bacillota</taxon>
        <taxon>Bacilli</taxon>
        <taxon>Lactobacillales</taxon>
        <taxon>Enterococcaceae</taxon>
        <taxon>Vagococcus</taxon>
    </lineage>
</organism>
<evidence type="ECO:0000256" key="4">
    <source>
        <dbReference type="ARBA" id="ARBA00023235"/>
    </source>
</evidence>
<evidence type="ECO:0000256" key="1">
    <source>
        <dbReference type="ARBA" id="ARBA00000971"/>
    </source>
</evidence>
<keyword evidence="5" id="KW-0732">Signal</keyword>
<dbReference type="GO" id="GO:0003755">
    <property type="term" value="F:peptidyl-prolyl cis-trans isomerase activity"/>
    <property type="evidence" value="ECO:0007669"/>
    <property type="project" value="UniProtKB-UniRule"/>
</dbReference>
<dbReference type="KEGG" id="vah:G7081_04955"/>
<comment type="catalytic activity">
    <reaction evidence="1 5">
        <text>[protein]-peptidylproline (omega=180) = [protein]-peptidylproline (omega=0)</text>
        <dbReference type="Rhea" id="RHEA:16237"/>
        <dbReference type="Rhea" id="RHEA-COMP:10747"/>
        <dbReference type="Rhea" id="RHEA-COMP:10748"/>
        <dbReference type="ChEBI" id="CHEBI:83833"/>
        <dbReference type="ChEBI" id="CHEBI:83834"/>
        <dbReference type="EC" id="5.2.1.8"/>
    </reaction>
</comment>